<evidence type="ECO:0000256" key="1">
    <source>
        <dbReference type="SAM" id="Phobius"/>
    </source>
</evidence>
<feature type="transmembrane region" description="Helical" evidence="1">
    <location>
        <begin position="73"/>
        <end position="92"/>
    </location>
</feature>
<accession>A0ABS2CRU6</accession>
<organism evidence="2 3">
    <name type="scientific">Phycicoccus sonneratiae</name>
    <dbReference type="NCBI Taxonomy" id="2807628"/>
    <lineage>
        <taxon>Bacteria</taxon>
        <taxon>Bacillati</taxon>
        <taxon>Actinomycetota</taxon>
        <taxon>Actinomycetes</taxon>
        <taxon>Micrococcales</taxon>
        <taxon>Intrasporangiaceae</taxon>
        <taxon>Phycicoccus</taxon>
    </lineage>
</organism>
<feature type="transmembrane region" description="Helical" evidence="1">
    <location>
        <begin position="47"/>
        <end position="66"/>
    </location>
</feature>
<sequence>MSQPHAHVYDDYSRARIGFFFGLTGTQLAIVGLGVLPALWATSQGRWATAGVLLLAWAMVTALVVTPVRGRSATGWLVAATAHAAGAVAGWARFRSHATRGQVGDLATVDLPGVLSGIEVHEAPPAGPEQRRVAVIQDHTVRTWAVTAAVTHPGIGWSDPATRDRYGAGLADLLDAAARTGLVDEIVIVVRTVPEDGAQRDQWLTRHRRPGAPVAARTVNDELQATLTGASVRTEAFVTVVVPEARIGRDAKEAGGGFTGRAQVLHSVMGEVEAHLRGGLGMSQVQWLTSPELAVACRTGFAPGDRVGIIDALTAAATHGGVNTEVPWALAGPSGADPVVRHYSHDAWNSVSATVKLPTKGAVMGALAPVLTPAQAGERRSFMVAYPIIPGHVADRHSASGAWKADMADGLRAKAKVRQRARSQQESEKVRDLDRKLARGNALTRPYAICTVTVPKTARVAEYGRRLDAAIRSAGFAPLRLDLSQDAAFAASTIPLGTSLTRRGSA</sequence>
<evidence type="ECO:0000313" key="2">
    <source>
        <dbReference type="EMBL" id="MBM6402612.1"/>
    </source>
</evidence>
<proteinExistence type="predicted"/>
<protein>
    <submittedName>
        <fullName evidence="2">PrgI family protein</fullName>
    </submittedName>
</protein>
<dbReference type="EMBL" id="JAFDVD010000029">
    <property type="protein sequence ID" value="MBM6402612.1"/>
    <property type="molecule type" value="Genomic_DNA"/>
</dbReference>
<keyword evidence="1" id="KW-1133">Transmembrane helix</keyword>
<comment type="caution">
    <text evidence="2">The sequence shown here is derived from an EMBL/GenBank/DDBJ whole genome shotgun (WGS) entry which is preliminary data.</text>
</comment>
<dbReference type="NCBIfam" id="NF042935">
    <property type="entry name" value="SCO6880_fam"/>
    <property type="match status" value="1"/>
</dbReference>
<keyword evidence="1" id="KW-0472">Membrane</keyword>
<dbReference type="RefSeq" id="WP_204133085.1">
    <property type="nucleotide sequence ID" value="NZ_JAFDVD010000029.1"/>
</dbReference>
<dbReference type="InterPro" id="IPR049978">
    <property type="entry name" value="SCO6880-like"/>
</dbReference>
<keyword evidence="1" id="KW-0812">Transmembrane</keyword>
<dbReference type="Proteomes" id="UP001430172">
    <property type="component" value="Unassembled WGS sequence"/>
</dbReference>
<evidence type="ECO:0000313" key="3">
    <source>
        <dbReference type="Proteomes" id="UP001430172"/>
    </source>
</evidence>
<keyword evidence="3" id="KW-1185">Reference proteome</keyword>
<name>A0ABS2CRU6_9MICO</name>
<gene>
    <name evidence="2" type="ORF">JQN70_19640</name>
</gene>
<reference evidence="2" key="1">
    <citation type="submission" date="2021-02" db="EMBL/GenBank/DDBJ databases">
        <title>Phycicoccus sp. MQZ13P-5T, whole genome shotgun sequence.</title>
        <authorList>
            <person name="Tuo L."/>
        </authorList>
    </citation>
    <scope>NUCLEOTIDE SEQUENCE</scope>
    <source>
        <strain evidence="2">MQZ13P-5</strain>
    </source>
</reference>
<feature type="transmembrane region" description="Helical" evidence="1">
    <location>
        <begin position="20"/>
        <end position="41"/>
    </location>
</feature>